<dbReference type="PANTHER" id="PTHR32294">
    <property type="entry name" value="DNA POLYMERASE III SUBUNIT ALPHA"/>
    <property type="match status" value="1"/>
</dbReference>
<protein>
    <recommendedName>
        <fullName evidence="4 13">Error-prone DNA polymerase</fullName>
        <ecNumber evidence="3 13">2.7.7.7</ecNumber>
    </recommendedName>
</protein>
<evidence type="ECO:0000256" key="2">
    <source>
        <dbReference type="ARBA" id="ARBA00007391"/>
    </source>
</evidence>
<dbReference type="Pfam" id="PF02811">
    <property type="entry name" value="PHP"/>
    <property type="match status" value="1"/>
</dbReference>
<keyword evidence="6 13" id="KW-0808">Transferase</keyword>
<dbReference type="InterPro" id="IPR029460">
    <property type="entry name" value="DNAPol_HHH"/>
</dbReference>
<dbReference type="Gene3D" id="1.10.150.870">
    <property type="match status" value="1"/>
</dbReference>
<dbReference type="InterPro" id="IPR016195">
    <property type="entry name" value="Pol/histidinol_Pase-like"/>
</dbReference>
<reference evidence="16 17" key="1">
    <citation type="submission" date="2018-07" db="EMBL/GenBank/DDBJ databases">
        <title>Marsedoiliclastica nanhaica gen. nov. sp. nov., a novel marine hydrocarbonoclastic bacterium isolated from an in-situ enriched hydrocarbon-degrading consortium in deep-sea sediment.</title>
        <authorList>
            <person name="Dong C."/>
            <person name="Ma T."/>
            <person name="Liu R."/>
            <person name="Shao Z."/>
        </authorList>
    </citation>
    <scope>NUCLEOTIDE SEQUENCE [LARGE SCALE GENOMIC DNA]</scope>
    <source>
        <strain evidence="17">soil36-7</strain>
    </source>
</reference>
<feature type="domain" description="Polymerase/histidinol phosphatase N-terminal" evidence="15">
    <location>
        <begin position="4"/>
        <end position="74"/>
    </location>
</feature>
<dbReference type="GO" id="GO:0003676">
    <property type="term" value="F:nucleic acid binding"/>
    <property type="evidence" value="ECO:0007669"/>
    <property type="project" value="InterPro"/>
</dbReference>
<dbReference type="GO" id="GO:0005737">
    <property type="term" value="C:cytoplasm"/>
    <property type="evidence" value="ECO:0007669"/>
    <property type="project" value="UniProtKB-SubCell"/>
</dbReference>
<evidence type="ECO:0000256" key="13">
    <source>
        <dbReference type="HAMAP-Rule" id="MF_01902"/>
    </source>
</evidence>
<evidence type="ECO:0000256" key="14">
    <source>
        <dbReference type="SAM" id="MobiDB-lite"/>
    </source>
</evidence>
<dbReference type="OrthoDB" id="9803237at2"/>
<dbReference type="NCBIfam" id="NF004225">
    <property type="entry name" value="PRK05672.1"/>
    <property type="match status" value="1"/>
</dbReference>
<dbReference type="PANTHER" id="PTHR32294:SF4">
    <property type="entry name" value="ERROR-PRONE DNA POLYMERASE"/>
    <property type="match status" value="1"/>
</dbReference>
<dbReference type="Pfam" id="PF01336">
    <property type="entry name" value="tRNA_anti-codon"/>
    <property type="match status" value="1"/>
</dbReference>
<evidence type="ECO:0000256" key="8">
    <source>
        <dbReference type="ARBA" id="ARBA00022705"/>
    </source>
</evidence>
<dbReference type="NCBIfam" id="TIGR00594">
    <property type="entry name" value="polc"/>
    <property type="match status" value="1"/>
</dbReference>
<dbReference type="EMBL" id="CP031093">
    <property type="protein sequence ID" value="QCF27761.1"/>
    <property type="molecule type" value="Genomic_DNA"/>
</dbReference>
<evidence type="ECO:0000256" key="11">
    <source>
        <dbReference type="ARBA" id="ARBA00023204"/>
    </source>
</evidence>
<evidence type="ECO:0000313" key="17">
    <source>
        <dbReference type="Proteomes" id="UP000298049"/>
    </source>
</evidence>
<comment type="subcellular location">
    <subcellularLocation>
        <location evidence="1 13">Cytoplasm</location>
    </subcellularLocation>
</comment>
<keyword evidence="8 13" id="KW-0235">DNA replication</keyword>
<evidence type="ECO:0000313" key="16">
    <source>
        <dbReference type="EMBL" id="QCF27761.1"/>
    </source>
</evidence>
<keyword evidence="5 13" id="KW-0963">Cytoplasm</keyword>
<evidence type="ECO:0000256" key="5">
    <source>
        <dbReference type="ARBA" id="ARBA00022490"/>
    </source>
</evidence>
<gene>
    <name evidence="13" type="primary">dnaE2</name>
    <name evidence="16" type="ORF">soil367_01730</name>
</gene>
<dbReference type="HAMAP" id="MF_01902">
    <property type="entry name" value="DNApol_error_prone"/>
    <property type="match status" value="1"/>
</dbReference>
<name>A0A4P7XKU5_9ALTE</name>
<keyword evidence="17" id="KW-1185">Reference proteome</keyword>
<evidence type="ECO:0000256" key="12">
    <source>
        <dbReference type="ARBA" id="ARBA00049244"/>
    </source>
</evidence>
<organism evidence="16 17">
    <name type="scientific">Hydrocarboniclastica marina</name>
    <dbReference type="NCBI Taxonomy" id="2259620"/>
    <lineage>
        <taxon>Bacteria</taxon>
        <taxon>Pseudomonadati</taxon>
        <taxon>Pseudomonadota</taxon>
        <taxon>Gammaproteobacteria</taxon>
        <taxon>Alteromonadales</taxon>
        <taxon>Alteromonadaceae</taxon>
        <taxon>Hydrocarboniclastica</taxon>
    </lineage>
</organism>
<dbReference type="GO" id="GO:0003887">
    <property type="term" value="F:DNA-directed DNA polymerase activity"/>
    <property type="evidence" value="ECO:0007669"/>
    <property type="project" value="UniProtKB-UniRule"/>
</dbReference>
<feature type="region of interest" description="Disordered" evidence="14">
    <location>
        <begin position="884"/>
        <end position="933"/>
    </location>
</feature>
<dbReference type="InterPro" id="IPR004013">
    <property type="entry name" value="PHP_dom"/>
</dbReference>
<evidence type="ECO:0000256" key="9">
    <source>
        <dbReference type="ARBA" id="ARBA00022763"/>
    </source>
</evidence>
<dbReference type="SUPFAM" id="SSF89550">
    <property type="entry name" value="PHP domain-like"/>
    <property type="match status" value="1"/>
</dbReference>
<dbReference type="CDD" id="cd04485">
    <property type="entry name" value="DnaE_OBF"/>
    <property type="match status" value="1"/>
</dbReference>
<dbReference type="InterPro" id="IPR040982">
    <property type="entry name" value="DNA_pol3_finger"/>
</dbReference>
<dbReference type="RefSeq" id="WP_136550469.1">
    <property type="nucleotide sequence ID" value="NZ_CP031093.1"/>
</dbReference>
<keyword evidence="10 13" id="KW-0239">DNA-directed DNA polymerase</keyword>
<evidence type="ECO:0000256" key="7">
    <source>
        <dbReference type="ARBA" id="ARBA00022695"/>
    </source>
</evidence>
<dbReference type="InterPro" id="IPR023073">
    <property type="entry name" value="DnaE2"/>
</dbReference>
<dbReference type="EC" id="2.7.7.7" evidence="3 13"/>
<comment type="function">
    <text evidence="13">DNA polymerase involved in damage-induced mutagenesis and translesion synthesis (TLS). It is not the major replicative DNA polymerase.</text>
</comment>
<dbReference type="GO" id="GO:0006281">
    <property type="term" value="P:DNA repair"/>
    <property type="evidence" value="ECO:0007669"/>
    <property type="project" value="UniProtKB-UniRule"/>
</dbReference>
<dbReference type="GO" id="GO:0006260">
    <property type="term" value="P:DNA replication"/>
    <property type="evidence" value="ECO:0007669"/>
    <property type="project" value="UniProtKB-KW"/>
</dbReference>
<dbReference type="AlphaFoldDB" id="A0A4P7XKU5"/>
<dbReference type="Pfam" id="PF14579">
    <property type="entry name" value="HHH_6"/>
    <property type="match status" value="1"/>
</dbReference>
<dbReference type="SMART" id="SM00481">
    <property type="entry name" value="POLIIIAc"/>
    <property type="match status" value="1"/>
</dbReference>
<dbReference type="InterPro" id="IPR004365">
    <property type="entry name" value="NA-bd_OB_tRNA"/>
</dbReference>
<dbReference type="Pfam" id="PF07733">
    <property type="entry name" value="DNA_pol3_alpha"/>
    <property type="match status" value="1"/>
</dbReference>
<dbReference type="Proteomes" id="UP000298049">
    <property type="component" value="Chromosome"/>
</dbReference>
<comment type="catalytic activity">
    <reaction evidence="12 13">
        <text>DNA(n) + a 2'-deoxyribonucleoside 5'-triphosphate = DNA(n+1) + diphosphate</text>
        <dbReference type="Rhea" id="RHEA:22508"/>
        <dbReference type="Rhea" id="RHEA-COMP:17339"/>
        <dbReference type="Rhea" id="RHEA-COMP:17340"/>
        <dbReference type="ChEBI" id="CHEBI:33019"/>
        <dbReference type="ChEBI" id="CHEBI:61560"/>
        <dbReference type="ChEBI" id="CHEBI:173112"/>
        <dbReference type="EC" id="2.7.7.7"/>
    </reaction>
</comment>
<dbReference type="InterPro" id="IPR011708">
    <property type="entry name" value="DNA_pol3_alpha_NTPase_dom"/>
</dbReference>
<keyword evidence="7 13" id="KW-0548">Nucleotidyltransferase</keyword>
<evidence type="ECO:0000256" key="10">
    <source>
        <dbReference type="ARBA" id="ARBA00022932"/>
    </source>
</evidence>
<evidence type="ECO:0000256" key="4">
    <source>
        <dbReference type="ARBA" id="ARBA00017273"/>
    </source>
</evidence>
<comment type="similarity">
    <text evidence="2 13">Belongs to the DNA polymerase type-C family. DnaE2 subfamily.</text>
</comment>
<dbReference type="CDD" id="cd07434">
    <property type="entry name" value="PHP_PolIIIA_DnaE2"/>
    <property type="match status" value="1"/>
</dbReference>
<dbReference type="Pfam" id="PF17657">
    <property type="entry name" value="DNA_pol3_finger"/>
    <property type="match status" value="1"/>
</dbReference>
<proteinExistence type="inferred from homology"/>
<dbReference type="InterPro" id="IPR003141">
    <property type="entry name" value="Pol/His_phosphatase_N"/>
</dbReference>
<evidence type="ECO:0000256" key="1">
    <source>
        <dbReference type="ARBA" id="ARBA00004496"/>
    </source>
</evidence>
<evidence type="ECO:0000259" key="15">
    <source>
        <dbReference type="SMART" id="SM00481"/>
    </source>
</evidence>
<dbReference type="KEGG" id="hmi:soil367_01730"/>
<keyword evidence="9 13" id="KW-0227">DNA damage</keyword>
<dbReference type="GO" id="GO:0008408">
    <property type="term" value="F:3'-5' exonuclease activity"/>
    <property type="evidence" value="ECO:0007669"/>
    <property type="project" value="InterPro"/>
</dbReference>
<evidence type="ECO:0000256" key="3">
    <source>
        <dbReference type="ARBA" id="ARBA00012417"/>
    </source>
</evidence>
<evidence type="ECO:0000256" key="6">
    <source>
        <dbReference type="ARBA" id="ARBA00022679"/>
    </source>
</evidence>
<dbReference type="InterPro" id="IPR004805">
    <property type="entry name" value="DnaE2/DnaE/PolC"/>
</dbReference>
<keyword evidence="11 13" id="KW-0234">DNA repair</keyword>
<sequence>MRYAELHCLTNFSFLRGASHPEELVERAGELGYEALAITDECSVAGVVRAYRAALENEDSALKLLIGSELQAPEERLKVVVLVQDLQGYGQLCRLITRCRRRADKGEYLFRQDDLDGQQLDHCLLLWKPLRALEREPGRRADLQLGAELKSRFGDRLWLLGERHLTADDQEQLAHLHYLHTALGVPVVAGGDAHTHHTRRQRLQDLVTAIRHRCTLAEAGQRLFPNAERTLRSRPKLAKLFPRAWLDETVTVASRCTFSLGELKYEYPGEFIPDGFTPQRWLKHLVREGEVIRFPEGTPPAIAARIEHELKLIAEMRYEAYFLTLHDIVRFARSQGILCQGRGSAANSVVCYCLLVTEVDPREVDMLFERFVSPSRGEPPDIDVDFEHERREEVIQYIYRHYGRERAALAATVIRYRPKSAFRDVGKALGLDPAHIEQLLQGLDWRDREDHWLDQIKRKGLLAGEGLAAHFTDLVNTLLGFPRHLSQHVGGFVITDTAVTDYVPIENAAMADRTVIQWDKDDLEFLGLMKVDVLALGILSAIRRALGLIAQYDPRHTDMQHIPREDPKVYEMLQRGESTGVFQVESRAQMAMLPRLRPATYYDLVIQVAIVRPGPIQGGMVHPYLRRRQGLETFSYPDGAIRDVLERTLGVPIFQEQVIRLAMAAAGFSAGEADQLRRAMAAWKRRGSLEPFQQKLVAGMLERGHSREFAEQLYQQIQGFGGYGFPESHSASFALLVYVSAWLKCHHPAAFCCALLNSQPMGFYSPSQLVQDARRNGVEVRPVDVNHSGWDHSLEATDIHNRPALRLGLRLIRGLSRQGAERLLAARPKGGFSNLEQMRQQARPDTRDLEALASANAFCSLSNHRHQARWDILDIPLESPLFTANNQDDGPVMPGAAETPASYAKQGQASPAPAPRSGSVEHDAVTLPAPSEGRGLLEDYSSLGLSLARHPLALLRSSGHLRHCSRADELLELPHGRPVAVAGLVTGRQRPSTTSGVTFVTLEDETGSLNVVVWLATARHQRRPLLTARLLQVRGILERQGSVTHVIAGRLTDLSHLISTLDVPSRDFQ</sequence>
<accession>A0A4P7XKU5</accession>
<dbReference type="Gene3D" id="3.20.20.140">
    <property type="entry name" value="Metal-dependent hydrolases"/>
    <property type="match status" value="1"/>
</dbReference>